<dbReference type="InterPro" id="IPR027417">
    <property type="entry name" value="P-loop_NTPase"/>
</dbReference>
<dbReference type="Gene3D" id="3.40.50.300">
    <property type="entry name" value="P-loop containing nucleotide triphosphate hydrolases"/>
    <property type="match status" value="1"/>
</dbReference>
<dbReference type="SUPFAM" id="SSF52540">
    <property type="entry name" value="P-loop containing nucleoside triphosphate hydrolases"/>
    <property type="match status" value="1"/>
</dbReference>
<protein>
    <submittedName>
        <fullName evidence="1">Uncharacterized protein</fullName>
    </submittedName>
</protein>
<dbReference type="Pfam" id="PF13238">
    <property type="entry name" value="AAA_18"/>
    <property type="match status" value="1"/>
</dbReference>
<evidence type="ECO:0000313" key="1">
    <source>
        <dbReference type="EMBL" id="MPM74586.1"/>
    </source>
</evidence>
<reference evidence="1" key="1">
    <citation type="submission" date="2019-08" db="EMBL/GenBank/DDBJ databases">
        <authorList>
            <person name="Kucharzyk K."/>
            <person name="Murdoch R.W."/>
            <person name="Higgins S."/>
            <person name="Loffler F."/>
        </authorList>
    </citation>
    <scope>NUCLEOTIDE SEQUENCE</scope>
</reference>
<dbReference type="EMBL" id="VSSQ01026062">
    <property type="protein sequence ID" value="MPM74586.1"/>
    <property type="molecule type" value="Genomic_DNA"/>
</dbReference>
<sequence>MKNLILILGANGIGKSTISAQLLRLLPNSAYIDSDYCRMMNPAQLNDETVFVNKKNILDLMLNYFGCSIIDNVIFPYGFHGHRKQLFNDLLNELKKKVDFRLYTILLVCDEAENIRRLKADNRDDERIERALRNTRNIFGGLDCPTIDITELSPVQSAERIMKIIIDMSKSY</sequence>
<proteinExistence type="predicted"/>
<comment type="caution">
    <text evidence="1">The sequence shown here is derived from an EMBL/GenBank/DDBJ whole genome shotgun (WGS) entry which is preliminary data.</text>
</comment>
<name>A0A645CCA5_9ZZZZ</name>
<dbReference type="AlphaFoldDB" id="A0A645CCA5"/>
<accession>A0A645CCA5</accession>
<organism evidence="1">
    <name type="scientific">bioreactor metagenome</name>
    <dbReference type="NCBI Taxonomy" id="1076179"/>
    <lineage>
        <taxon>unclassified sequences</taxon>
        <taxon>metagenomes</taxon>
        <taxon>ecological metagenomes</taxon>
    </lineage>
</organism>
<gene>
    <name evidence="1" type="ORF">SDC9_121574</name>
</gene>